<dbReference type="GO" id="GO:0016757">
    <property type="term" value="F:glycosyltransferase activity"/>
    <property type="evidence" value="ECO:0007669"/>
    <property type="project" value="UniProtKB-KW"/>
</dbReference>
<accession>A0AAU7ZL01</accession>
<reference evidence="2" key="2">
    <citation type="journal article" date="2024" name="Environ. Microbiol.">
        <title>Genome analysis and description of Tunturibacter gen. nov. expands the diversity of Terriglobia in tundra soils.</title>
        <authorList>
            <person name="Messyasz A."/>
            <person name="Mannisto M.K."/>
            <person name="Kerkhof L.J."/>
            <person name="Haggblom M.M."/>
        </authorList>
    </citation>
    <scope>NUCLEOTIDE SEQUENCE</scope>
    <source>
        <strain evidence="2">X5P6</strain>
    </source>
</reference>
<reference evidence="2" key="1">
    <citation type="submission" date="2023-08" db="EMBL/GenBank/DDBJ databases">
        <authorList>
            <person name="Messyasz A."/>
            <person name="Mannisto M.K."/>
            <person name="Kerkhof L.J."/>
            <person name="Haggblom M."/>
        </authorList>
    </citation>
    <scope>NUCLEOTIDE SEQUENCE</scope>
    <source>
        <strain evidence="2">X5P6</strain>
    </source>
</reference>
<evidence type="ECO:0000259" key="1">
    <source>
        <dbReference type="Pfam" id="PF13524"/>
    </source>
</evidence>
<organism evidence="2">
    <name type="scientific">Tunturiibacter psychrotolerans</name>
    <dbReference type="NCBI Taxonomy" id="3069686"/>
    <lineage>
        <taxon>Bacteria</taxon>
        <taxon>Pseudomonadati</taxon>
        <taxon>Acidobacteriota</taxon>
        <taxon>Terriglobia</taxon>
        <taxon>Terriglobales</taxon>
        <taxon>Acidobacteriaceae</taxon>
        <taxon>Tunturiibacter</taxon>
    </lineage>
</organism>
<dbReference type="EMBL" id="CP132942">
    <property type="protein sequence ID" value="XCB31690.1"/>
    <property type="molecule type" value="Genomic_DNA"/>
</dbReference>
<keyword evidence="2" id="KW-0808">Transferase</keyword>
<dbReference type="RefSeq" id="WP_353062536.1">
    <property type="nucleotide sequence ID" value="NZ_CP132942.1"/>
</dbReference>
<dbReference type="Pfam" id="PF13524">
    <property type="entry name" value="Glyco_trans_1_2"/>
    <property type="match status" value="1"/>
</dbReference>
<gene>
    <name evidence="2" type="ORF">RBB77_14670</name>
</gene>
<dbReference type="KEGG" id="tpsc:RBB77_14670"/>
<dbReference type="AlphaFoldDB" id="A0AAU7ZL01"/>
<feature type="domain" description="Spore protein YkvP/CgeB glycosyl transferase-like" evidence="1">
    <location>
        <begin position="190"/>
        <end position="331"/>
    </location>
</feature>
<proteinExistence type="predicted"/>
<dbReference type="EC" id="2.4.-.-" evidence="2"/>
<name>A0AAU7ZL01_9BACT</name>
<evidence type="ECO:0000313" key="2">
    <source>
        <dbReference type="EMBL" id="XCB31690.1"/>
    </source>
</evidence>
<protein>
    <submittedName>
        <fullName evidence="2">Glycosyltransferase</fullName>
        <ecNumber evidence="2">2.4.-.-</ecNumber>
    </submittedName>
</protein>
<sequence length="358" mass="41131">MKILYATGLSPNDTSLYRLWALERLGHHVIPFNVFDYESRNPIFRKVNQRLVMGPSVARLNGDLIKIAAAEKPDILWTDKLLYIRPSTLDRMRAMNIATVSYMIDNPFGTRQDPGWRLYMKGIPHYDLHVVQRDKNILDYKSRGARDVIKIQTAYEPTLQFPPPDGWSDADRNREVSFIGTPYDDRAQTLTRLSQECKFPVVISGNPRQWARAMQPAAYKALFNGGELFRNEYREGIWKSKINLSFITHSNCDEFVHKSFEIAGCGGFLLAERSDGHMQRFKEDEEAVFFTGFEELVAKIRRYLPDEAARQRIAAAGCVRAARDGYYNDRQVELILERAQSILEKVKSSAKTEHAGSR</sequence>
<dbReference type="SUPFAM" id="SSF53756">
    <property type="entry name" value="UDP-Glycosyltransferase/glycogen phosphorylase"/>
    <property type="match status" value="1"/>
</dbReference>
<dbReference type="InterPro" id="IPR055259">
    <property type="entry name" value="YkvP/CgeB_Glyco_trans-like"/>
</dbReference>
<keyword evidence="2" id="KW-0328">Glycosyltransferase</keyword>